<feature type="transmembrane region" description="Helical" evidence="2">
    <location>
        <begin position="27"/>
        <end position="49"/>
    </location>
</feature>
<feature type="compositionally biased region" description="Pro residues" evidence="1">
    <location>
        <begin position="128"/>
        <end position="146"/>
    </location>
</feature>
<dbReference type="Proteomes" id="UP000216991">
    <property type="component" value="Unassembled WGS sequence"/>
</dbReference>
<sequence>MANRDEDAPWLAEAAPLNAGPAPKRGWLNIAIAVLALGAVAAVALLMLLGRKDNGSSEGYMEPDQAPLIEADPGPWKVPPADRAGMEVEGDGEVIHEAVRGQDLGSVIDMSAVPEEPIGRPRDLLPPETGPAPPPSAPPLAQPPAASPAAAPAGQPVQVQMLPPAGARPAAPVAKPAAPPAAKPAPVVVKPVVPVPTKPAAAPPKPAVPPPAAAKPATGAVTVQIGAFSSEAKADEEWARVAGKAGLTGKSVQKLTNSAGKTLWRVRGQAADADKACKAILAAKGACEVVKK</sequence>
<dbReference type="GO" id="GO:0042834">
    <property type="term" value="F:peptidoglycan binding"/>
    <property type="evidence" value="ECO:0007669"/>
    <property type="project" value="InterPro"/>
</dbReference>
<evidence type="ECO:0000313" key="4">
    <source>
        <dbReference type="EMBL" id="OYQ26768.1"/>
    </source>
</evidence>
<evidence type="ECO:0000313" key="5">
    <source>
        <dbReference type="Proteomes" id="UP000216991"/>
    </source>
</evidence>
<keyword evidence="5" id="KW-1185">Reference proteome</keyword>
<feature type="domain" description="SPOR" evidence="3">
    <location>
        <begin position="215"/>
        <end position="292"/>
    </location>
</feature>
<name>A0A255YC24_9SPHN</name>
<dbReference type="Pfam" id="PF05036">
    <property type="entry name" value="SPOR"/>
    <property type="match status" value="1"/>
</dbReference>
<comment type="caution">
    <text evidence="4">The sequence shown here is derived from an EMBL/GenBank/DDBJ whole genome shotgun (WGS) entry which is preliminary data.</text>
</comment>
<keyword evidence="2" id="KW-1133">Transmembrane helix</keyword>
<protein>
    <recommendedName>
        <fullName evidence="3">SPOR domain-containing protein</fullName>
    </recommendedName>
</protein>
<dbReference type="AlphaFoldDB" id="A0A255YC24"/>
<accession>A0A255YC24</accession>
<keyword evidence="2" id="KW-0472">Membrane</keyword>
<keyword evidence="2" id="KW-0812">Transmembrane</keyword>
<feature type="region of interest" description="Disordered" evidence="1">
    <location>
        <begin position="116"/>
        <end position="155"/>
    </location>
</feature>
<dbReference type="Gene3D" id="3.30.70.1070">
    <property type="entry name" value="Sporulation related repeat"/>
    <property type="match status" value="1"/>
</dbReference>
<proteinExistence type="predicted"/>
<evidence type="ECO:0000256" key="2">
    <source>
        <dbReference type="SAM" id="Phobius"/>
    </source>
</evidence>
<dbReference type="InterPro" id="IPR007730">
    <property type="entry name" value="SPOR-like_dom"/>
</dbReference>
<evidence type="ECO:0000256" key="1">
    <source>
        <dbReference type="SAM" id="MobiDB-lite"/>
    </source>
</evidence>
<evidence type="ECO:0000259" key="3">
    <source>
        <dbReference type="PROSITE" id="PS51724"/>
    </source>
</evidence>
<dbReference type="RefSeq" id="WP_094474248.1">
    <property type="nucleotide sequence ID" value="NZ_NOXT01000116.1"/>
</dbReference>
<reference evidence="4 5" key="1">
    <citation type="submission" date="2017-07" db="EMBL/GenBank/DDBJ databases">
        <title>Sandarakinorhabdus cyanobacteriorum sp. nov., a novel bacterium isolated from cyanobacterial aggregates in a eutrophic lake.</title>
        <authorList>
            <person name="Cai H."/>
        </authorList>
    </citation>
    <scope>NUCLEOTIDE SEQUENCE [LARGE SCALE GENOMIC DNA]</scope>
    <source>
        <strain evidence="4 5">TH057</strain>
    </source>
</reference>
<dbReference type="InterPro" id="IPR036680">
    <property type="entry name" value="SPOR-like_sf"/>
</dbReference>
<dbReference type="EMBL" id="NOXT01000116">
    <property type="protein sequence ID" value="OYQ26768.1"/>
    <property type="molecule type" value="Genomic_DNA"/>
</dbReference>
<organism evidence="4 5">
    <name type="scientific">Sandarakinorhabdus cyanobacteriorum</name>
    <dbReference type="NCBI Taxonomy" id="1981098"/>
    <lineage>
        <taxon>Bacteria</taxon>
        <taxon>Pseudomonadati</taxon>
        <taxon>Pseudomonadota</taxon>
        <taxon>Alphaproteobacteria</taxon>
        <taxon>Sphingomonadales</taxon>
        <taxon>Sphingosinicellaceae</taxon>
        <taxon>Sandarakinorhabdus</taxon>
    </lineage>
</organism>
<gene>
    <name evidence="4" type="ORF">CHU93_11665</name>
</gene>
<dbReference type="PROSITE" id="PS51724">
    <property type="entry name" value="SPOR"/>
    <property type="match status" value="1"/>
</dbReference>
<dbReference type="OrthoDB" id="7390714at2"/>